<proteinExistence type="predicted"/>
<dbReference type="EMBL" id="KN821538">
    <property type="protein sequence ID" value="KIJ04759.1"/>
    <property type="molecule type" value="Genomic_DNA"/>
</dbReference>
<name>A0A0C9SLP0_PAXIN</name>
<dbReference type="Proteomes" id="UP000053647">
    <property type="component" value="Unassembled WGS sequence"/>
</dbReference>
<keyword evidence="2" id="KW-1185">Reference proteome</keyword>
<sequence length="50" mass="5792">AQGTPRVYIRSYAALDDIQQHTGHDCHALTYEFVEHLSKLYLEFCPLIAR</sequence>
<accession>A0A0C9SLP0</accession>
<gene>
    <name evidence="1" type="ORF">PAXINDRAFT_104025</name>
</gene>
<evidence type="ECO:0000313" key="2">
    <source>
        <dbReference type="Proteomes" id="UP000053647"/>
    </source>
</evidence>
<dbReference type="AlphaFoldDB" id="A0A0C9SLP0"/>
<evidence type="ECO:0000313" key="1">
    <source>
        <dbReference type="EMBL" id="KIJ04759.1"/>
    </source>
</evidence>
<dbReference type="HOGENOM" id="CLU_3129834_0_0_1"/>
<organism evidence="1 2">
    <name type="scientific">Paxillus involutus ATCC 200175</name>
    <dbReference type="NCBI Taxonomy" id="664439"/>
    <lineage>
        <taxon>Eukaryota</taxon>
        <taxon>Fungi</taxon>
        <taxon>Dikarya</taxon>
        <taxon>Basidiomycota</taxon>
        <taxon>Agaricomycotina</taxon>
        <taxon>Agaricomycetes</taxon>
        <taxon>Agaricomycetidae</taxon>
        <taxon>Boletales</taxon>
        <taxon>Paxilineae</taxon>
        <taxon>Paxillaceae</taxon>
        <taxon>Paxillus</taxon>
    </lineage>
</organism>
<feature type="non-terminal residue" evidence="1">
    <location>
        <position position="1"/>
    </location>
</feature>
<protein>
    <submittedName>
        <fullName evidence="1">Uncharacterized protein</fullName>
    </submittedName>
</protein>
<reference evidence="1 2" key="1">
    <citation type="submission" date="2014-06" db="EMBL/GenBank/DDBJ databases">
        <authorList>
            <consortium name="DOE Joint Genome Institute"/>
            <person name="Kuo A."/>
            <person name="Kohler A."/>
            <person name="Nagy L.G."/>
            <person name="Floudas D."/>
            <person name="Copeland A."/>
            <person name="Barry K.W."/>
            <person name="Cichocki N."/>
            <person name="Veneault-Fourrey C."/>
            <person name="LaButti K."/>
            <person name="Lindquist E.A."/>
            <person name="Lipzen A."/>
            <person name="Lundell T."/>
            <person name="Morin E."/>
            <person name="Murat C."/>
            <person name="Sun H."/>
            <person name="Tunlid A."/>
            <person name="Henrissat B."/>
            <person name="Grigoriev I.V."/>
            <person name="Hibbett D.S."/>
            <person name="Martin F."/>
            <person name="Nordberg H.P."/>
            <person name="Cantor M.N."/>
            <person name="Hua S.X."/>
        </authorList>
    </citation>
    <scope>NUCLEOTIDE SEQUENCE [LARGE SCALE GENOMIC DNA]</scope>
    <source>
        <strain evidence="1 2">ATCC 200175</strain>
    </source>
</reference>
<reference evidence="2" key="2">
    <citation type="submission" date="2015-01" db="EMBL/GenBank/DDBJ databases">
        <title>Evolutionary Origins and Diversification of the Mycorrhizal Mutualists.</title>
        <authorList>
            <consortium name="DOE Joint Genome Institute"/>
            <consortium name="Mycorrhizal Genomics Consortium"/>
            <person name="Kohler A."/>
            <person name="Kuo A."/>
            <person name="Nagy L.G."/>
            <person name="Floudas D."/>
            <person name="Copeland A."/>
            <person name="Barry K.W."/>
            <person name="Cichocki N."/>
            <person name="Veneault-Fourrey C."/>
            <person name="LaButti K."/>
            <person name="Lindquist E.A."/>
            <person name="Lipzen A."/>
            <person name="Lundell T."/>
            <person name="Morin E."/>
            <person name="Murat C."/>
            <person name="Riley R."/>
            <person name="Ohm R."/>
            <person name="Sun H."/>
            <person name="Tunlid A."/>
            <person name="Henrissat B."/>
            <person name="Grigoriev I.V."/>
            <person name="Hibbett D.S."/>
            <person name="Martin F."/>
        </authorList>
    </citation>
    <scope>NUCLEOTIDE SEQUENCE [LARGE SCALE GENOMIC DNA]</scope>
    <source>
        <strain evidence="2">ATCC 200175</strain>
    </source>
</reference>